<keyword evidence="1" id="KW-1133">Transmembrane helix</keyword>
<evidence type="ECO:0000313" key="3">
    <source>
        <dbReference type="Proteomes" id="UP000006038"/>
    </source>
</evidence>
<dbReference type="EnsemblPlants" id="OB07G12020.1">
    <property type="protein sequence ID" value="OB07G12020.1"/>
    <property type="gene ID" value="OB07G12020"/>
</dbReference>
<proteinExistence type="predicted"/>
<reference evidence="2" key="2">
    <citation type="submission" date="2013-04" db="UniProtKB">
        <authorList>
            <consortium name="EnsemblPlants"/>
        </authorList>
    </citation>
    <scope>IDENTIFICATION</scope>
</reference>
<organism evidence="2">
    <name type="scientific">Oryza brachyantha</name>
    <name type="common">malo sina</name>
    <dbReference type="NCBI Taxonomy" id="4533"/>
    <lineage>
        <taxon>Eukaryota</taxon>
        <taxon>Viridiplantae</taxon>
        <taxon>Streptophyta</taxon>
        <taxon>Embryophyta</taxon>
        <taxon>Tracheophyta</taxon>
        <taxon>Spermatophyta</taxon>
        <taxon>Magnoliopsida</taxon>
        <taxon>Liliopsida</taxon>
        <taxon>Poales</taxon>
        <taxon>Poaceae</taxon>
        <taxon>BOP clade</taxon>
        <taxon>Oryzoideae</taxon>
        <taxon>Oryzeae</taxon>
        <taxon>Oryzinae</taxon>
        <taxon>Oryza</taxon>
    </lineage>
</organism>
<keyword evidence="1" id="KW-0472">Membrane</keyword>
<sequence length="85" mass="9674">MTHGRVWIVTSYLDRWQLISGWCSVLIPYGTWTWVVHLILKTMAFSLVGRSHFSLICIIVAVNFVDVKPVLYTNLCVSSLTFLVG</sequence>
<dbReference type="AlphaFoldDB" id="J3MIH0"/>
<feature type="transmembrane region" description="Helical" evidence="1">
    <location>
        <begin position="19"/>
        <end position="40"/>
    </location>
</feature>
<evidence type="ECO:0000256" key="1">
    <source>
        <dbReference type="SAM" id="Phobius"/>
    </source>
</evidence>
<dbReference type="HOGENOM" id="CLU_2516269_0_0_1"/>
<keyword evidence="1" id="KW-0812">Transmembrane</keyword>
<accession>J3MIH0</accession>
<reference evidence="2" key="1">
    <citation type="journal article" date="2013" name="Nat. Commun.">
        <title>Whole-genome sequencing of Oryza brachyantha reveals mechanisms underlying Oryza genome evolution.</title>
        <authorList>
            <person name="Chen J."/>
            <person name="Huang Q."/>
            <person name="Gao D."/>
            <person name="Wang J."/>
            <person name="Lang Y."/>
            <person name="Liu T."/>
            <person name="Li B."/>
            <person name="Bai Z."/>
            <person name="Luis Goicoechea J."/>
            <person name="Liang C."/>
            <person name="Chen C."/>
            <person name="Zhang W."/>
            <person name="Sun S."/>
            <person name="Liao Y."/>
            <person name="Zhang X."/>
            <person name="Yang L."/>
            <person name="Song C."/>
            <person name="Wang M."/>
            <person name="Shi J."/>
            <person name="Liu G."/>
            <person name="Liu J."/>
            <person name="Zhou H."/>
            <person name="Zhou W."/>
            <person name="Yu Q."/>
            <person name="An N."/>
            <person name="Chen Y."/>
            <person name="Cai Q."/>
            <person name="Wang B."/>
            <person name="Liu B."/>
            <person name="Min J."/>
            <person name="Huang Y."/>
            <person name="Wu H."/>
            <person name="Li Z."/>
            <person name="Zhang Y."/>
            <person name="Yin Y."/>
            <person name="Song W."/>
            <person name="Jiang J."/>
            <person name="Jackson S.A."/>
            <person name="Wing R.A."/>
            <person name="Wang J."/>
            <person name="Chen M."/>
        </authorList>
    </citation>
    <scope>NUCLEOTIDE SEQUENCE [LARGE SCALE GENOMIC DNA]</scope>
    <source>
        <strain evidence="2">cv. IRGC 101232</strain>
    </source>
</reference>
<feature type="transmembrane region" description="Helical" evidence="1">
    <location>
        <begin position="47"/>
        <end position="65"/>
    </location>
</feature>
<name>J3MIH0_ORYBR</name>
<evidence type="ECO:0000313" key="2">
    <source>
        <dbReference type="EnsemblPlants" id="OB07G12020.1"/>
    </source>
</evidence>
<dbReference type="Gramene" id="OB07G12020.1">
    <property type="protein sequence ID" value="OB07G12020.1"/>
    <property type="gene ID" value="OB07G12020"/>
</dbReference>
<protein>
    <submittedName>
        <fullName evidence="2">Uncharacterized protein</fullName>
    </submittedName>
</protein>
<keyword evidence="3" id="KW-1185">Reference proteome</keyword>
<dbReference type="Proteomes" id="UP000006038">
    <property type="component" value="Chromosome 7"/>
</dbReference>